<accession>A0A348AP38</accession>
<dbReference type="RefSeq" id="WP_126309747.1">
    <property type="nucleotide sequence ID" value="NZ_AP018449.1"/>
</dbReference>
<dbReference type="EMBL" id="AP018449">
    <property type="protein sequence ID" value="BBB92836.1"/>
    <property type="molecule type" value="Genomic_DNA"/>
</dbReference>
<evidence type="ECO:0000313" key="1">
    <source>
        <dbReference type="EMBL" id="BBB92836.1"/>
    </source>
</evidence>
<sequence length="128" mass="13694">MQEKEQAVISYFPSSTKAQAAVDLLAAAGFTDTNLKRTSRYGVAYDPERNDALNRAETLTGLTLFSMNTSHEDNASSRILMGSDPSVSGFSLRGYGMAGGYAFSVITFVPESKVEEAVNIIKQAGGEV</sequence>
<protein>
    <submittedName>
        <fullName evidence="1">Uncharacterized protein</fullName>
    </submittedName>
</protein>
<keyword evidence="2" id="KW-1185">Reference proteome</keyword>
<reference evidence="1 2" key="1">
    <citation type="journal article" date="2018" name="Int. J. Syst. Evol. Microbiol.">
        <title>Methylomusa anaerophila gen. nov., sp. nov., an anaerobic methanol-utilizing bacterium isolated from a microbial fuel cell.</title>
        <authorList>
            <person name="Amano N."/>
            <person name="Yamamuro A."/>
            <person name="Miyahara M."/>
            <person name="Kouzuma A."/>
            <person name="Abe T."/>
            <person name="Watanabe K."/>
        </authorList>
    </citation>
    <scope>NUCLEOTIDE SEQUENCE [LARGE SCALE GENOMIC DNA]</scope>
    <source>
        <strain evidence="1 2">MMFC1</strain>
    </source>
</reference>
<dbReference type="KEGG" id="mana:MAMMFC1_03544"/>
<name>A0A348AP38_9FIRM</name>
<evidence type="ECO:0000313" key="2">
    <source>
        <dbReference type="Proteomes" id="UP000276437"/>
    </source>
</evidence>
<dbReference type="OrthoDB" id="1682554at2"/>
<gene>
    <name evidence="1" type="ORF">MAMMFC1_03544</name>
</gene>
<organism evidence="1 2">
    <name type="scientific">Methylomusa anaerophila</name>
    <dbReference type="NCBI Taxonomy" id="1930071"/>
    <lineage>
        <taxon>Bacteria</taxon>
        <taxon>Bacillati</taxon>
        <taxon>Bacillota</taxon>
        <taxon>Negativicutes</taxon>
        <taxon>Selenomonadales</taxon>
        <taxon>Sporomusaceae</taxon>
        <taxon>Methylomusa</taxon>
    </lineage>
</organism>
<dbReference type="Proteomes" id="UP000276437">
    <property type="component" value="Chromosome"/>
</dbReference>
<proteinExistence type="predicted"/>
<dbReference type="AlphaFoldDB" id="A0A348AP38"/>